<dbReference type="EMBL" id="QAAD01000003">
    <property type="protein sequence ID" value="PTN09954.1"/>
    <property type="molecule type" value="Genomic_DNA"/>
</dbReference>
<comment type="caution">
    <text evidence="2">The sequence shown here is derived from an EMBL/GenBank/DDBJ whole genome shotgun (WGS) entry which is preliminary data.</text>
</comment>
<organism evidence="2 3">
    <name type="scientific">Mangrovibacterium marinum</name>
    <dbReference type="NCBI Taxonomy" id="1639118"/>
    <lineage>
        <taxon>Bacteria</taxon>
        <taxon>Pseudomonadati</taxon>
        <taxon>Bacteroidota</taxon>
        <taxon>Bacteroidia</taxon>
        <taxon>Marinilabiliales</taxon>
        <taxon>Prolixibacteraceae</taxon>
        <taxon>Mangrovibacterium</taxon>
    </lineage>
</organism>
<feature type="transmembrane region" description="Helical" evidence="1">
    <location>
        <begin position="66"/>
        <end position="85"/>
    </location>
</feature>
<reference evidence="2 3" key="1">
    <citation type="submission" date="2018-04" db="EMBL/GenBank/DDBJ databases">
        <title>Genomic Encyclopedia of Archaeal and Bacterial Type Strains, Phase II (KMG-II): from individual species to whole genera.</title>
        <authorList>
            <person name="Goeker M."/>
        </authorList>
    </citation>
    <scope>NUCLEOTIDE SEQUENCE [LARGE SCALE GENOMIC DNA]</scope>
    <source>
        <strain evidence="2 3">DSM 28823</strain>
    </source>
</reference>
<keyword evidence="1" id="KW-1133">Transmembrane helix</keyword>
<keyword evidence="3" id="KW-1185">Reference proteome</keyword>
<evidence type="ECO:0000256" key="1">
    <source>
        <dbReference type="SAM" id="Phobius"/>
    </source>
</evidence>
<name>A0A2T5C512_9BACT</name>
<evidence type="ECO:0000313" key="3">
    <source>
        <dbReference type="Proteomes" id="UP000243525"/>
    </source>
</evidence>
<keyword evidence="1" id="KW-0472">Membrane</keyword>
<keyword evidence="1" id="KW-0812">Transmembrane</keyword>
<feature type="transmembrane region" description="Helical" evidence="1">
    <location>
        <begin position="6"/>
        <end position="22"/>
    </location>
</feature>
<evidence type="ECO:0000313" key="2">
    <source>
        <dbReference type="EMBL" id="PTN09954.1"/>
    </source>
</evidence>
<dbReference type="Proteomes" id="UP000243525">
    <property type="component" value="Unassembled WGS sequence"/>
</dbReference>
<gene>
    <name evidence="2" type="ORF">C8N47_103251</name>
</gene>
<sequence length="88" mass="10037">MTGFVPGLIIPLVVFVLLYFFSKQEVSLSEYLQTLWQLGALLKILSLCVLPNLLLFLNFYRQKYDLAARGVIMATFVYAFAVMLVKVL</sequence>
<protein>
    <submittedName>
        <fullName evidence="2">Uncharacterized protein</fullName>
    </submittedName>
</protein>
<proteinExistence type="predicted"/>
<dbReference type="AlphaFoldDB" id="A0A2T5C512"/>
<accession>A0A2T5C512</accession>
<feature type="transmembrane region" description="Helical" evidence="1">
    <location>
        <begin position="34"/>
        <end position="60"/>
    </location>
</feature>